<evidence type="ECO:0000256" key="2">
    <source>
        <dbReference type="SAM" id="Phobius"/>
    </source>
</evidence>
<accession>A0A8J3KRA4</accession>
<keyword evidence="3" id="KW-0732">Signal</keyword>
<feature type="transmembrane region" description="Helical" evidence="2">
    <location>
        <begin position="247"/>
        <end position="269"/>
    </location>
</feature>
<dbReference type="EMBL" id="BONI01000031">
    <property type="protein sequence ID" value="GIG07208.1"/>
    <property type="molecule type" value="Genomic_DNA"/>
</dbReference>
<reference evidence="4 5" key="1">
    <citation type="submission" date="2021-01" db="EMBL/GenBank/DDBJ databases">
        <title>Whole genome shotgun sequence of Catellatospora coxensis NBRC 107359.</title>
        <authorList>
            <person name="Komaki H."/>
            <person name="Tamura T."/>
        </authorList>
    </citation>
    <scope>NUCLEOTIDE SEQUENCE [LARGE SCALE GENOMIC DNA]</scope>
    <source>
        <strain evidence="4 5">NBRC 107359</strain>
    </source>
</reference>
<dbReference type="RefSeq" id="WP_239167491.1">
    <property type="nucleotide sequence ID" value="NZ_BAAALC010000102.1"/>
</dbReference>
<proteinExistence type="predicted"/>
<comment type="caution">
    <text evidence="4">The sequence shown here is derived from an EMBL/GenBank/DDBJ whole genome shotgun (WGS) entry which is preliminary data.</text>
</comment>
<keyword evidence="2" id="KW-1133">Transmembrane helix</keyword>
<feature type="chain" id="PRO_5035162234" description="Peptidase" evidence="3">
    <location>
        <begin position="37"/>
        <end position="274"/>
    </location>
</feature>
<evidence type="ECO:0000256" key="1">
    <source>
        <dbReference type="SAM" id="MobiDB-lite"/>
    </source>
</evidence>
<feature type="region of interest" description="Disordered" evidence="1">
    <location>
        <begin position="212"/>
        <end position="236"/>
    </location>
</feature>
<sequence length="274" mass="28278">MLIHHGQGHVRLRNRLAAAAFAAACATLLPAAAAMAAPTPSPGSATVNRAGTSFLTATAVSVGQPVQVTASTGDYLYWSFSATAGQTTQVALTVALPPAAKRTGASTWTVDVFDGLRRRQACTAGAQTPIAAATATAVELGCTLRRVRSWAEPWSGDPLPGTYYVRLSVTDLPEPDLGLPIQVDMLLGAEGDAGADDGELKAPLVPPAKPGQVVAQAEPVDPSASPSPTPDDGSSALDWLPDLSARWIWTTVGGVLAAVAGVFGFSLTWRRRRS</sequence>
<keyword evidence="2" id="KW-0472">Membrane</keyword>
<protein>
    <recommendedName>
        <fullName evidence="6">Peptidase</fullName>
    </recommendedName>
</protein>
<dbReference type="Proteomes" id="UP000630887">
    <property type="component" value="Unassembled WGS sequence"/>
</dbReference>
<keyword evidence="5" id="KW-1185">Reference proteome</keyword>
<evidence type="ECO:0000313" key="5">
    <source>
        <dbReference type="Proteomes" id="UP000630887"/>
    </source>
</evidence>
<evidence type="ECO:0000313" key="4">
    <source>
        <dbReference type="EMBL" id="GIG07208.1"/>
    </source>
</evidence>
<feature type="signal peptide" evidence="3">
    <location>
        <begin position="1"/>
        <end position="36"/>
    </location>
</feature>
<evidence type="ECO:0000256" key="3">
    <source>
        <dbReference type="SAM" id="SignalP"/>
    </source>
</evidence>
<gene>
    <name evidence="4" type="ORF">Cco03nite_39080</name>
</gene>
<name>A0A8J3KRA4_9ACTN</name>
<keyword evidence="2" id="KW-0812">Transmembrane</keyword>
<organism evidence="4 5">
    <name type="scientific">Catellatospora coxensis</name>
    <dbReference type="NCBI Taxonomy" id="310354"/>
    <lineage>
        <taxon>Bacteria</taxon>
        <taxon>Bacillati</taxon>
        <taxon>Actinomycetota</taxon>
        <taxon>Actinomycetes</taxon>
        <taxon>Micromonosporales</taxon>
        <taxon>Micromonosporaceae</taxon>
        <taxon>Catellatospora</taxon>
    </lineage>
</organism>
<feature type="compositionally biased region" description="Low complexity" evidence="1">
    <location>
        <begin position="219"/>
        <end position="235"/>
    </location>
</feature>
<dbReference type="AlphaFoldDB" id="A0A8J3KRA4"/>
<evidence type="ECO:0008006" key="6">
    <source>
        <dbReference type="Google" id="ProtNLM"/>
    </source>
</evidence>